<feature type="compositionally biased region" description="Polar residues" evidence="1">
    <location>
        <begin position="306"/>
        <end position="317"/>
    </location>
</feature>
<organism evidence="3 4">
    <name type="scientific">Neolewinella agarilytica</name>
    <dbReference type="NCBI Taxonomy" id="478744"/>
    <lineage>
        <taxon>Bacteria</taxon>
        <taxon>Pseudomonadati</taxon>
        <taxon>Bacteroidota</taxon>
        <taxon>Saprospiria</taxon>
        <taxon>Saprospirales</taxon>
        <taxon>Lewinellaceae</taxon>
        <taxon>Neolewinella</taxon>
    </lineage>
</organism>
<accession>A0A1H9MS38</accession>
<feature type="region of interest" description="Disordered" evidence="1">
    <location>
        <begin position="254"/>
        <end position="391"/>
    </location>
</feature>
<dbReference type="OrthoDB" id="1489411at2"/>
<proteinExistence type="predicted"/>
<feature type="region of interest" description="Disordered" evidence="1">
    <location>
        <begin position="440"/>
        <end position="475"/>
    </location>
</feature>
<feature type="compositionally biased region" description="Polar residues" evidence="1">
    <location>
        <begin position="356"/>
        <end position="368"/>
    </location>
</feature>
<evidence type="ECO:0000313" key="3">
    <source>
        <dbReference type="EMBL" id="SER26524.1"/>
    </source>
</evidence>
<keyword evidence="3" id="KW-0808">Transferase</keyword>
<reference evidence="4" key="1">
    <citation type="submission" date="2016-10" db="EMBL/GenBank/DDBJ databases">
        <authorList>
            <person name="Varghese N."/>
            <person name="Submissions S."/>
        </authorList>
    </citation>
    <scope>NUCLEOTIDE SEQUENCE [LARGE SCALE GENOMIC DNA]</scope>
    <source>
        <strain evidence="4">DSM 24740</strain>
    </source>
</reference>
<keyword evidence="4" id="KW-1185">Reference proteome</keyword>
<feature type="domain" description="N-acetyltransferase" evidence="2">
    <location>
        <begin position="1"/>
        <end position="169"/>
    </location>
</feature>
<dbReference type="Gene3D" id="3.40.630.30">
    <property type="match status" value="1"/>
</dbReference>
<name>A0A1H9MS38_9BACT</name>
<dbReference type="InterPro" id="IPR000182">
    <property type="entry name" value="GNAT_dom"/>
</dbReference>
<dbReference type="InParanoid" id="A0A1H9MS38"/>
<evidence type="ECO:0000259" key="2">
    <source>
        <dbReference type="PROSITE" id="PS51186"/>
    </source>
</evidence>
<feature type="compositionally biased region" description="Basic and acidic residues" evidence="1">
    <location>
        <begin position="284"/>
        <end position="297"/>
    </location>
</feature>
<dbReference type="RefSeq" id="WP_090172491.1">
    <property type="nucleotide sequence ID" value="NZ_FOFB01000031.1"/>
</dbReference>
<evidence type="ECO:0000256" key="1">
    <source>
        <dbReference type="SAM" id="MobiDB-lite"/>
    </source>
</evidence>
<dbReference type="Pfam" id="PF00583">
    <property type="entry name" value="Acetyltransf_1"/>
    <property type="match status" value="1"/>
</dbReference>
<dbReference type="PROSITE" id="PS51186">
    <property type="entry name" value="GNAT"/>
    <property type="match status" value="1"/>
</dbReference>
<dbReference type="CDD" id="cd04301">
    <property type="entry name" value="NAT_SF"/>
    <property type="match status" value="1"/>
</dbReference>
<dbReference type="AlphaFoldDB" id="A0A1H9MS38"/>
<dbReference type="Proteomes" id="UP000199021">
    <property type="component" value="Unassembled WGS sequence"/>
</dbReference>
<dbReference type="GO" id="GO:0016747">
    <property type="term" value="F:acyltransferase activity, transferring groups other than amino-acyl groups"/>
    <property type="evidence" value="ECO:0007669"/>
    <property type="project" value="InterPro"/>
</dbReference>
<sequence length="710" mass="78902">MILRQARESDFAHLETFVWQAIFPAFDQPGLTDAQRAENDAMVETARTVVISSLGQESHGVFVALDPKSKTLAGYIIVDASPRAYAEIVQLIVKRAFWGKGVAGELLDLATDFIGRDRAVSLSVRHYNERALAFFAKHDFLNTGETAGNHAIPRSLLLREAYEEVVPPVTSEPAARELDNAWLDFPTASDEPVFEPLPDYNLSIEDEPLFETGVNSLKVEDPDSIIPEESSLTDAQLTELEAFIARARAKKGRPAEVNARVEPSSPEKTVSAPKQAPEMSPFSARKESKPANKHPEVVFEIDYGETKSSQPEPTTAKTVDREASAPAAKKSFPITEPSFEFAFSGSASNKTEDRPTSGTNTATTQRPTTESRAEEKPATAPNKKPAHKHCPDCDSRIPAVARFCFNCGYPQPDELPLETPAGGQAPEEEVLLLEELPSVNDNPGADTSAFTAKHEPTEPDPVPVETTTSASDKKLKKTVTPAELKKAFRNHLQDRILAYFGERKLKKYLSLLEENTAFQQVRDGSLTNLATWLNERQPSRATRNRRRDVLADLAEYFIVETAAELSNHVLPQRLLRYQSIDWDTVDLFRLVMDYLDFDSESEQVYTDFVAMPTRALKNASRSFLRAAKDERIFFICDQSLISSAKNGFAITDSGIYWKNVLQPAGAATFTTLKETRLDQGHVIIDGQFFDAGNRLNLKVAVLLDKLRRMH</sequence>
<dbReference type="EMBL" id="FOFB01000031">
    <property type="protein sequence ID" value="SER26524.1"/>
    <property type="molecule type" value="Genomic_DNA"/>
</dbReference>
<evidence type="ECO:0000313" key="4">
    <source>
        <dbReference type="Proteomes" id="UP000199021"/>
    </source>
</evidence>
<gene>
    <name evidence="3" type="ORF">SAMN05444359_13123</name>
</gene>
<dbReference type="SUPFAM" id="SSF55729">
    <property type="entry name" value="Acyl-CoA N-acyltransferases (Nat)"/>
    <property type="match status" value="1"/>
</dbReference>
<dbReference type="InterPro" id="IPR016181">
    <property type="entry name" value="Acyl_CoA_acyltransferase"/>
</dbReference>
<protein>
    <submittedName>
        <fullName evidence="3">Acetyltransferase (GNAT) family protein</fullName>
    </submittedName>
</protein>